<feature type="transmembrane region" description="Helical" evidence="5">
    <location>
        <begin position="159"/>
        <end position="177"/>
    </location>
</feature>
<feature type="transmembrane region" description="Helical" evidence="5">
    <location>
        <begin position="241"/>
        <end position="267"/>
    </location>
</feature>
<dbReference type="InterPro" id="IPR039421">
    <property type="entry name" value="Type_1_exporter"/>
</dbReference>
<dbReference type="Pfam" id="PF00664">
    <property type="entry name" value="ABC_membrane"/>
    <property type="match status" value="1"/>
</dbReference>
<gene>
    <name evidence="7" type="ORF">ACFSW7_10080</name>
</gene>
<evidence type="ECO:0000256" key="3">
    <source>
        <dbReference type="ARBA" id="ARBA00022989"/>
    </source>
</evidence>
<feature type="non-terminal residue" evidence="7">
    <location>
        <position position="342"/>
    </location>
</feature>
<comment type="caution">
    <text evidence="7">The sequence shown here is derived from an EMBL/GenBank/DDBJ whole genome shotgun (WGS) entry which is preliminary data.</text>
</comment>
<keyword evidence="2 5" id="KW-0812">Transmembrane</keyword>
<dbReference type="SUPFAM" id="SSF90123">
    <property type="entry name" value="ABC transporter transmembrane region"/>
    <property type="match status" value="1"/>
</dbReference>
<dbReference type="CDD" id="cd07346">
    <property type="entry name" value="ABC_6TM_exporters"/>
    <property type="match status" value="1"/>
</dbReference>
<evidence type="ECO:0000256" key="5">
    <source>
        <dbReference type="SAM" id="Phobius"/>
    </source>
</evidence>
<dbReference type="PANTHER" id="PTHR43394">
    <property type="entry name" value="ATP-DEPENDENT PERMEASE MDL1, MITOCHONDRIAL"/>
    <property type="match status" value="1"/>
</dbReference>
<organism evidence="7 8">
    <name type="scientific">Gulosibacter faecalis</name>
    <dbReference type="NCBI Taxonomy" id="272240"/>
    <lineage>
        <taxon>Bacteria</taxon>
        <taxon>Bacillati</taxon>
        <taxon>Actinomycetota</taxon>
        <taxon>Actinomycetes</taxon>
        <taxon>Micrococcales</taxon>
        <taxon>Microbacteriaceae</taxon>
        <taxon>Gulosibacter</taxon>
    </lineage>
</organism>
<accession>A0ABW5UZX1</accession>
<dbReference type="InterPro" id="IPR011527">
    <property type="entry name" value="ABC1_TM_dom"/>
</dbReference>
<evidence type="ECO:0000259" key="6">
    <source>
        <dbReference type="PROSITE" id="PS50929"/>
    </source>
</evidence>
<dbReference type="PROSITE" id="PS50929">
    <property type="entry name" value="ABC_TM1F"/>
    <property type="match status" value="1"/>
</dbReference>
<evidence type="ECO:0000313" key="7">
    <source>
        <dbReference type="EMBL" id="MFD2758721.1"/>
    </source>
</evidence>
<evidence type="ECO:0000256" key="1">
    <source>
        <dbReference type="ARBA" id="ARBA00004651"/>
    </source>
</evidence>
<dbReference type="Proteomes" id="UP001597492">
    <property type="component" value="Unassembled WGS sequence"/>
</dbReference>
<protein>
    <submittedName>
        <fullName evidence="7">ABC transporter transmembrane domain-containing protein</fullName>
    </submittedName>
</protein>
<sequence>MPDSSPRPGRLRSQLLRRQRPRVVSAALCLMGHQSCEALVPVAIGISIDTAVAGRSLPYLLACLAGLTALFTALTLCYRWFARFGQGAVIDESHHLRRELAASALRPGGARRAHGELLTIASSDADQASRSIVWLAGMFGAGAALAVSCGVLLTIDLRLGAVLIGTAVLVTLALGALSPRISRRVEVQQRTLAAASALATDLVTGLRVVHGLGAQRTATGRYREVSRAAAMAGIRAGDANALHLGASVLASTVVLAVSVAFAGLLALDGSITVGSFIAAVGAAQFIAEPLAAIGEYLKIGAAAKASAGRVAGVLDDAAADEVYAFGISEAGNDWVLYSSTTE</sequence>
<dbReference type="EMBL" id="JBHUNE010000007">
    <property type="protein sequence ID" value="MFD2758721.1"/>
    <property type="molecule type" value="Genomic_DNA"/>
</dbReference>
<dbReference type="RefSeq" id="WP_390295712.1">
    <property type="nucleotide sequence ID" value="NZ_JBHUNE010000007.1"/>
</dbReference>
<keyword evidence="8" id="KW-1185">Reference proteome</keyword>
<feature type="transmembrane region" description="Helical" evidence="5">
    <location>
        <begin position="57"/>
        <end position="78"/>
    </location>
</feature>
<dbReference type="PANTHER" id="PTHR43394:SF1">
    <property type="entry name" value="ATP-BINDING CASSETTE SUB-FAMILY B MEMBER 10, MITOCHONDRIAL"/>
    <property type="match status" value="1"/>
</dbReference>
<keyword evidence="4 5" id="KW-0472">Membrane</keyword>
<feature type="domain" description="ABC transmembrane type-1" evidence="6">
    <location>
        <begin position="26"/>
        <end position="302"/>
    </location>
</feature>
<feature type="transmembrane region" description="Helical" evidence="5">
    <location>
        <begin position="273"/>
        <end position="294"/>
    </location>
</feature>
<evidence type="ECO:0000256" key="4">
    <source>
        <dbReference type="ARBA" id="ARBA00023136"/>
    </source>
</evidence>
<reference evidence="8" key="1">
    <citation type="journal article" date="2019" name="Int. J. Syst. Evol. Microbiol.">
        <title>The Global Catalogue of Microorganisms (GCM) 10K type strain sequencing project: providing services to taxonomists for standard genome sequencing and annotation.</title>
        <authorList>
            <consortium name="The Broad Institute Genomics Platform"/>
            <consortium name="The Broad Institute Genome Sequencing Center for Infectious Disease"/>
            <person name="Wu L."/>
            <person name="Ma J."/>
        </authorList>
    </citation>
    <scope>NUCLEOTIDE SEQUENCE [LARGE SCALE GENOMIC DNA]</scope>
    <source>
        <strain evidence="8">TISTR 1514</strain>
    </source>
</reference>
<feature type="transmembrane region" description="Helical" evidence="5">
    <location>
        <begin position="132"/>
        <end position="153"/>
    </location>
</feature>
<proteinExistence type="predicted"/>
<evidence type="ECO:0000256" key="2">
    <source>
        <dbReference type="ARBA" id="ARBA00022692"/>
    </source>
</evidence>
<comment type="subcellular location">
    <subcellularLocation>
        <location evidence="1">Cell membrane</location>
        <topology evidence="1">Multi-pass membrane protein</topology>
    </subcellularLocation>
</comment>
<keyword evidence="3 5" id="KW-1133">Transmembrane helix</keyword>
<evidence type="ECO:0000313" key="8">
    <source>
        <dbReference type="Proteomes" id="UP001597492"/>
    </source>
</evidence>
<dbReference type="Gene3D" id="1.20.1560.10">
    <property type="entry name" value="ABC transporter type 1, transmembrane domain"/>
    <property type="match status" value="1"/>
</dbReference>
<dbReference type="InterPro" id="IPR036640">
    <property type="entry name" value="ABC1_TM_sf"/>
</dbReference>
<name>A0ABW5UZX1_9MICO</name>